<evidence type="ECO:0000313" key="2">
    <source>
        <dbReference type="EMBL" id="TRY72991.1"/>
    </source>
</evidence>
<reference evidence="2 3" key="1">
    <citation type="journal article" date="2018" name="Nat. Ecol. Evol.">
        <title>Genomic signatures of mitonuclear coevolution across populations of Tigriopus californicus.</title>
        <authorList>
            <person name="Barreto F.S."/>
            <person name="Watson E.T."/>
            <person name="Lima T.G."/>
            <person name="Willett C.S."/>
            <person name="Edmands S."/>
            <person name="Li W."/>
            <person name="Burton R.S."/>
        </authorList>
    </citation>
    <scope>NUCLEOTIDE SEQUENCE [LARGE SCALE GENOMIC DNA]</scope>
    <source>
        <strain evidence="2 3">San Diego</strain>
    </source>
</reference>
<dbReference type="AlphaFoldDB" id="A0A553P5N0"/>
<dbReference type="EMBL" id="VCGU01000007">
    <property type="protein sequence ID" value="TRY72991.1"/>
    <property type="molecule type" value="Genomic_DNA"/>
</dbReference>
<keyword evidence="3" id="KW-1185">Reference proteome</keyword>
<gene>
    <name evidence="2" type="ORF">TCAL_08739</name>
</gene>
<dbReference type="Proteomes" id="UP000318571">
    <property type="component" value="Chromosome 3"/>
</dbReference>
<accession>A0A553P5N0</accession>
<comment type="caution">
    <text evidence="2">The sequence shown here is derived from an EMBL/GenBank/DDBJ whole genome shotgun (WGS) entry which is preliminary data.</text>
</comment>
<feature type="region of interest" description="Disordered" evidence="1">
    <location>
        <begin position="18"/>
        <end position="46"/>
    </location>
</feature>
<evidence type="ECO:0000256" key="1">
    <source>
        <dbReference type="SAM" id="MobiDB-lite"/>
    </source>
</evidence>
<protein>
    <submittedName>
        <fullName evidence="2">Uncharacterized protein</fullName>
    </submittedName>
</protein>
<feature type="region of interest" description="Disordered" evidence="1">
    <location>
        <begin position="70"/>
        <end position="97"/>
    </location>
</feature>
<feature type="region of interest" description="Disordered" evidence="1">
    <location>
        <begin position="156"/>
        <end position="184"/>
    </location>
</feature>
<sequence length="184" mass="20066">MGLKQEAWEMWRAVPPAIESVSSSRSVSPSSPFDEAPDPPTSLLAAPVAGQPTLSLSLPILSPVKLNRPASWNPRAWADPEERGRDLAGAQPPPLRQPVTQVEDILSNKHLKNGKCETTPEKSFRCWGGIGDDEASSTVLMPDWNPTMSDQQLMTRSFDRDATPSATRATKMCHRTSHGIAGRQ</sequence>
<feature type="compositionally biased region" description="Low complexity" evidence="1">
    <location>
        <begin position="20"/>
        <end position="32"/>
    </location>
</feature>
<name>A0A553P5N0_TIGCA</name>
<evidence type="ECO:0000313" key="3">
    <source>
        <dbReference type="Proteomes" id="UP000318571"/>
    </source>
</evidence>
<organism evidence="2 3">
    <name type="scientific">Tigriopus californicus</name>
    <name type="common">Marine copepod</name>
    <dbReference type="NCBI Taxonomy" id="6832"/>
    <lineage>
        <taxon>Eukaryota</taxon>
        <taxon>Metazoa</taxon>
        <taxon>Ecdysozoa</taxon>
        <taxon>Arthropoda</taxon>
        <taxon>Crustacea</taxon>
        <taxon>Multicrustacea</taxon>
        <taxon>Hexanauplia</taxon>
        <taxon>Copepoda</taxon>
        <taxon>Harpacticoida</taxon>
        <taxon>Harpacticidae</taxon>
        <taxon>Tigriopus</taxon>
    </lineage>
</organism>
<proteinExistence type="predicted"/>